<protein>
    <submittedName>
        <fullName evidence="1">Uncharacterized protein</fullName>
    </submittedName>
</protein>
<name>A0A392PLH8_9FABA</name>
<proteinExistence type="predicted"/>
<comment type="caution">
    <text evidence="1">The sequence shown here is derived from an EMBL/GenBank/DDBJ whole genome shotgun (WGS) entry which is preliminary data.</text>
</comment>
<dbReference type="EMBL" id="LXQA010085057">
    <property type="protein sequence ID" value="MCI12654.1"/>
    <property type="molecule type" value="Genomic_DNA"/>
</dbReference>
<accession>A0A392PLH8</accession>
<sequence>MHRLAQFPRLRLKESYLHPRSRGGAIDSVGIAMPPSLRPLWGGLQPAVPICFPVQFNTVDRRRHRVIHIHDSSRKGQFSGPCFHDSWHRKGQTRLDGRRQCCLKPAKKSLV</sequence>
<evidence type="ECO:0000313" key="1">
    <source>
        <dbReference type="EMBL" id="MCI12654.1"/>
    </source>
</evidence>
<dbReference type="AlphaFoldDB" id="A0A392PLH8"/>
<organism evidence="1 2">
    <name type="scientific">Trifolium medium</name>
    <dbReference type="NCBI Taxonomy" id="97028"/>
    <lineage>
        <taxon>Eukaryota</taxon>
        <taxon>Viridiplantae</taxon>
        <taxon>Streptophyta</taxon>
        <taxon>Embryophyta</taxon>
        <taxon>Tracheophyta</taxon>
        <taxon>Spermatophyta</taxon>
        <taxon>Magnoliopsida</taxon>
        <taxon>eudicotyledons</taxon>
        <taxon>Gunneridae</taxon>
        <taxon>Pentapetalae</taxon>
        <taxon>rosids</taxon>
        <taxon>fabids</taxon>
        <taxon>Fabales</taxon>
        <taxon>Fabaceae</taxon>
        <taxon>Papilionoideae</taxon>
        <taxon>50 kb inversion clade</taxon>
        <taxon>NPAAA clade</taxon>
        <taxon>Hologalegina</taxon>
        <taxon>IRL clade</taxon>
        <taxon>Trifolieae</taxon>
        <taxon>Trifolium</taxon>
    </lineage>
</organism>
<reference evidence="1 2" key="1">
    <citation type="journal article" date="2018" name="Front. Plant Sci.">
        <title>Red Clover (Trifolium pratense) and Zigzag Clover (T. medium) - A Picture of Genomic Similarities and Differences.</title>
        <authorList>
            <person name="Dluhosova J."/>
            <person name="Istvanek J."/>
            <person name="Nedelnik J."/>
            <person name="Repkova J."/>
        </authorList>
    </citation>
    <scope>NUCLEOTIDE SEQUENCE [LARGE SCALE GENOMIC DNA]</scope>
    <source>
        <strain evidence="2">cv. 10/8</strain>
        <tissue evidence="1">Leaf</tissue>
    </source>
</reference>
<evidence type="ECO:0000313" key="2">
    <source>
        <dbReference type="Proteomes" id="UP000265520"/>
    </source>
</evidence>
<dbReference type="Proteomes" id="UP000265520">
    <property type="component" value="Unassembled WGS sequence"/>
</dbReference>
<keyword evidence="2" id="KW-1185">Reference proteome</keyword>